<proteinExistence type="inferred from homology"/>
<name>A0A2M9Y6G8_9LEPT</name>
<feature type="signal peptide" evidence="2">
    <location>
        <begin position="1"/>
        <end position="22"/>
    </location>
</feature>
<reference evidence="4" key="1">
    <citation type="journal article" date="2019" name="PLoS Negl. Trop. Dis.">
        <title>Revisiting the worldwide diversity of Leptospira species in the environment.</title>
        <authorList>
            <person name="Vincent A.T."/>
            <person name="Schiettekatte O."/>
            <person name="Bourhy P."/>
            <person name="Veyrier F.J."/>
            <person name="Picardeau M."/>
        </authorList>
    </citation>
    <scope>NUCLEOTIDE SEQUENCE [LARGE SCALE GENOMIC DNA]</scope>
    <source>
        <strain evidence="4">201800277</strain>
    </source>
</reference>
<evidence type="ECO:0000256" key="2">
    <source>
        <dbReference type="SAM" id="SignalP"/>
    </source>
</evidence>
<evidence type="ECO:0000259" key="3">
    <source>
        <dbReference type="PROSITE" id="PS50853"/>
    </source>
</evidence>
<dbReference type="Gene3D" id="3.90.70.10">
    <property type="entry name" value="Cysteine proteinases"/>
    <property type="match status" value="1"/>
</dbReference>
<dbReference type="SUPFAM" id="SSF54001">
    <property type="entry name" value="Cysteine proteinases"/>
    <property type="match status" value="1"/>
</dbReference>
<dbReference type="AlphaFoldDB" id="A0A2M9Y6G8"/>
<dbReference type="InterPro" id="IPR036116">
    <property type="entry name" value="FN3_sf"/>
</dbReference>
<comment type="similarity">
    <text evidence="1">Belongs to the peptidase C1 family.</text>
</comment>
<accession>A0A2M9Y6G8</accession>
<dbReference type="RefSeq" id="WP_100789152.1">
    <property type="nucleotide sequence ID" value="NZ_NPDQ01000001.1"/>
</dbReference>
<dbReference type="CDD" id="cd00063">
    <property type="entry name" value="FN3"/>
    <property type="match status" value="1"/>
</dbReference>
<keyword evidence="4" id="KW-0645">Protease</keyword>
<keyword evidence="5" id="KW-1185">Reference proteome</keyword>
<comment type="caution">
    <text evidence="4">The sequence shown here is derived from an EMBL/GenBank/DDBJ whole genome shotgun (WGS) entry which is preliminary data.</text>
</comment>
<dbReference type="PROSITE" id="PS50853">
    <property type="entry name" value="FN3"/>
    <property type="match status" value="1"/>
</dbReference>
<dbReference type="Pfam" id="PF00112">
    <property type="entry name" value="Peptidase_C1"/>
    <property type="match status" value="1"/>
</dbReference>
<dbReference type="InterPro" id="IPR003961">
    <property type="entry name" value="FN3_dom"/>
</dbReference>
<keyword evidence="4" id="KW-0378">Hydrolase</keyword>
<protein>
    <submittedName>
        <fullName evidence="4">Cysteine protease</fullName>
    </submittedName>
</protein>
<dbReference type="InterPro" id="IPR025660">
    <property type="entry name" value="Pept_his_AS"/>
</dbReference>
<gene>
    <name evidence="4" type="ORF">EHQ30_04485</name>
</gene>
<dbReference type="PANTHER" id="PTHR12411">
    <property type="entry name" value="CYSTEINE PROTEASE FAMILY C1-RELATED"/>
    <property type="match status" value="1"/>
</dbReference>
<dbReference type="GO" id="GO:0006508">
    <property type="term" value="P:proteolysis"/>
    <property type="evidence" value="ECO:0007669"/>
    <property type="project" value="UniProtKB-KW"/>
</dbReference>
<dbReference type="Gene3D" id="2.60.40.10">
    <property type="entry name" value="Immunoglobulins"/>
    <property type="match status" value="3"/>
</dbReference>
<dbReference type="SMART" id="SM00645">
    <property type="entry name" value="Pept_C1"/>
    <property type="match status" value="1"/>
</dbReference>
<dbReference type="CDD" id="cd02619">
    <property type="entry name" value="Peptidase_C1"/>
    <property type="match status" value="1"/>
</dbReference>
<dbReference type="InterPro" id="IPR038765">
    <property type="entry name" value="Papain-like_cys_pep_sf"/>
</dbReference>
<dbReference type="PROSITE" id="PS00639">
    <property type="entry name" value="THIOL_PROTEASE_HIS"/>
    <property type="match status" value="1"/>
</dbReference>
<dbReference type="Proteomes" id="UP000297891">
    <property type="component" value="Unassembled WGS sequence"/>
</dbReference>
<dbReference type="GO" id="GO:0008234">
    <property type="term" value="F:cysteine-type peptidase activity"/>
    <property type="evidence" value="ECO:0007669"/>
    <property type="project" value="InterPro"/>
</dbReference>
<dbReference type="EMBL" id="RQFP01000001">
    <property type="protein sequence ID" value="TGK95889.1"/>
    <property type="molecule type" value="Genomic_DNA"/>
</dbReference>
<organism evidence="4 5">
    <name type="scientific">Leptospira brenneri</name>
    <dbReference type="NCBI Taxonomy" id="2023182"/>
    <lineage>
        <taxon>Bacteria</taxon>
        <taxon>Pseudomonadati</taxon>
        <taxon>Spirochaetota</taxon>
        <taxon>Spirochaetia</taxon>
        <taxon>Leptospirales</taxon>
        <taxon>Leptospiraceae</taxon>
        <taxon>Leptospira</taxon>
    </lineage>
</organism>
<dbReference type="SUPFAM" id="SSF49265">
    <property type="entry name" value="Fibronectin type III"/>
    <property type="match status" value="1"/>
</dbReference>
<sequence>MKLKHFWKTIGLFLLFTSAVFAEEFDPSSVRSPGCKPGTFSCGYIPSSKEIQDSIPLKRDFNSFDELPKSIDLSSQMPPVGNQGQQNSCVAWASGYAIKSYLLKNKGQATDYDPPFAGGKGNNVFSPAFIYNQQNGGVDQGLYYYKTMEFLKSNGVAPWSAMPYSDKDFRSQPSANSKKEALKYKIKSFSRLNFKKPDEIKRVLAGKNVVLAGMIIDDAFYKLKGSAIYDENGGQSYGGHAMTIVGYDDNKKSKSGKKGAFKLQNSWGTSWGDKGFGWVSYSMLAKVGQETYAIIDEPAPQNTPTPTVVVPPQKQIIPPTDIKVSKGEFDTKVVLTWNHQDLAVAYLIQRKEEADFYDLGYADKPSFTDLYVSPNSTYVYRILSIGAEEVSVASVEVEGFTAAEPQTNGNIGQVVGLTGLVYVTGNSPNVDLSWSELDGVTSYTIARSDSSFKWKNIGISKTPSFIDSSPKVGESNYYRVSALVQSKPSGDWSETVSVNVADQSFLPNQVGHLTATSGDFANKIILSWAAAPGASIYYLYRFDENAEPSGQFEISGTSYTDTDQSIQNGRQFLYTVIAANDLGYAEPSDVVFGKTDPGLTKRAGGVTLSPPKQLTTNPVGKDKLITLKWDSVKDSFEYYIYRKQVKGVGKPGKLEFVSAVEGKKTAFSETFPGNSGDLFLYSVRSKSEFGSESKDSNFVSVFWNEPKLQVKKRTMSLEELPTSFVGTWSSMYWNPKSGPQTVLVEIQGNGQDFVAKLKLDGRDVQQFKGTWSPGSHTLKANGFLFELSTSLEGTSLAQFQSVKDLENGSELSFTKDK</sequence>
<evidence type="ECO:0000313" key="4">
    <source>
        <dbReference type="EMBL" id="TGK95889.1"/>
    </source>
</evidence>
<dbReference type="OrthoDB" id="3648721at2"/>
<feature type="domain" description="Fibronectin type-III" evidence="3">
    <location>
        <begin position="509"/>
        <end position="598"/>
    </location>
</feature>
<evidence type="ECO:0000256" key="1">
    <source>
        <dbReference type="ARBA" id="ARBA00008455"/>
    </source>
</evidence>
<evidence type="ECO:0000313" key="5">
    <source>
        <dbReference type="Proteomes" id="UP000297891"/>
    </source>
</evidence>
<dbReference type="InterPro" id="IPR013128">
    <property type="entry name" value="Peptidase_C1A"/>
</dbReference>
<keyword evidence="2" id="KW-0732">Signal</keyword>
<dbReference type="InterPro" id="IPR000668">
    <property type="entry name" value="Peptidase_C1A_C"/>
</dbReference>
<feature type="chain" id="PRO_5044383798" evidence="2">
    <location>
        <begin position="23"/>
        <end position="817"/>
    </location>
</feature>
<dbReference type="InterPro" id="IPR013783">
    <property type="entry name" value="Ig-like_fold"/>
</dbReference>